<dbReference type="Pfam" id="PF02826">
    <property type="entry name" value="2-Hacid_dh_C"/>
    <property type="match status" value="1"/>
</dbReference>
<accession>A0A328UGH2</accession>
<dbReference type="CDD" id="cd05300">
    <property type="entry name" value="2-Hacid_dh_1"/>
    <property type="match status" value="1"/>
</dbReference>
<dbReference type="GO" id="GO:0051287">
    <property type="term" value="F:NAD binding"/>
    <property type="evidence" value="ECO:0007669"/>
    <property type="project" value="InterPro"/>
</dbReference>
<dbReference type="Proteomes" id="UP000249377">
    <property type="component" value="Unassembled WGS sequence"/>
</dbReference>
<dbReference type="PANTHER" id="PTHR43333:SF1">
    <property type="entry name" value="D-ISOMER SPECIFIC 2-HYDROXYACID DEHYDROGENASE NAD-BINDING DOMAIN-CONTAINING PROTEIN"/>
    <property type="match status" value="1"/>
</dbReference>
<dbReference type="InterPro" id="IPR006140">
    <property type="entry name" value="D-isomer_DH_NAD-bd"/>
</dbReference>
<gene>
    <name evidence="7" type="ORF">DPQ25_12235</name>
</gene>
<dbReference type="GO" id="GO:0016616">
    <property type="term" value="F:oxidoreductase activity, acting on the CH-OH group of donors, NAD or NADP as acceptor"/>
    <property type="evidence" value="ECO:0007669"/>
    <property type="project" value="InterPro"/>
</dbReference>
<sequence>MEKTVLVVLPLQAHHRALLEESAPGYAFTYAAKEAVTAEMVKQADVIIGNVPAQWLRASPRLAWLQLDSAGADAYIAPGVLAEHTVLTCATGAYGKAVAEHLFAMLWMLQKKLHLYRDHQNRHEWTDEGPVTSVAGKTVLVVGLGNIGLYFARLVKAVGAHVIGVKRRPTEQLPDCADAVYQMDRLQSLLPQADVVASVLPGTQQTRRIFGASAFAAMKPEAFFLNAGRGINVDTDALCSALKSRQIAGAGIDVTDPEPLPAGHALWSCPNALITPHISGQFHLQDTLEQIVQIAAENLRRFANGLELKSVVDFESGYSR</sequence>
<evidence type="ECO:0000259" key="5">
    <source>
        <dbReference type="Pfam" id="PF00389"/>
    </source>
</evidence>
<name>A0A328UGH2_9FIRM</name>
<evidence type="ECO:0000259" key="6">
    <source>
        <dbReference type="Pfam" id="PF02826"/>
    </source>
</evidence>
<protein>
    <submittedName>
        <fullName evidence="7">D-2-hydroxyacid dehydrogenase</fullName>
    </submittedName>
</protein>
<feature type="domain" description="D-isomer specific 2-hydroxyacid dehydrogenase NAD-binding" evidence="6">
    <location>
        <begin position="103"/>
        <end position="279"/>
    </location>
</feature>
<proteinExistence type="inferred from homology"/>
<keyword evidence="2 4" id="KW-0560">Oxidoreductase</keyword>
<dbReference type="Pfam" id="PF00389">
    <property type="entry name" value="2-Hacid_dh"/>
    <property type="match status" value="1"/>
</dbReference>
<dbReference type="InterPro" id="IPR006139">
    <property type="entry name" value="D-isomer_2_OHA_DH_cat_dom"/>
</dbReference>
<dbReference type="RefSeq" id="WP_112333464.1">
    <property type="nucleotide sequence ID" value="NZ_QLYR01000011.1"/>
</dbReference>
<comment type="similarity">
    <text evidence="1 4">Belongs to the D-isomer specific 2-hydroxyacid dehydrogenase family.</text>
</comment>
<dbReference type="PANTHER" id="PTHR43333">
    <property type="entry name" value="2-HACID_DH_C DOMAIN-CONTAINING PROTEIN"/>
    <property type="match status" value="1"/>
</dbReference>
<evidence type="ECO:0000256" key="1">
    <source>
        <dbReference type="ARBA" id="ARBA00005854"/>
    </source>
</evidence>
<reference evidence="7 8" key="1">
    <citation type="submission" date="2018-06" db="EMBL/GenBank/DDBJ databases">
        <title>Noncontiguous genome sequence of Ruminococcaceae bacterium ASD2818.</title>
        <authorList>
            <person name="Chaplin A.V."/>
            <person name="Sokolova S.R."/>
            <person name="Kochetkova T.O."/>
            <person name="Goltsov A.Y."/>
            <person name="Trofimov D.Y."/>
            <person name="Efimov B.A."/>
        </authorList>
    </citation>
    <scope>NUCLEOTIDE SEQUENCE [LARGE SCALE GENOMIC DNA]</scope>
    <source>
        <strain evidence="7 8">ASD2818</strain>
    </source>
</reference>
<organism evidence="7 8">
    <name type="scientific">Hydrogeniiclostridium mannosilyticum</name>
    <dbReference type="NCBI Taxonomy" id="2764322"/>
    <lineage>
        <taxon>Bacteria</taxon>
        <taxon>Bacillati</taxon>
        <taxon>Bacillota</taxon>
        <taxon>Clostridia</taxon>
        <taxon>Eubacteriales</taxon>
        <taxon>Acutalibacteraceae</taxon>
        <taxon>Hydrogeniiclostridium</taxon>
    </lineage>
</organism>
<dbReference type="AlphaFoldDB" id="A0A328UGH2"/>
<feature type="domain" description="D-isomer specific 2-hydroxyacid dehydrogenase catalytic" evidence="5">
    <location>
        <begin position="6"/>
        <end position="312"/>
    </location>
</feature>
<evidence type="ECO:0000256" key="4">
    <source>
        <dbReference type="RuleBase" id="RU003719"/>
    </source>
</evidence>
<dbReference type="SUPFAM" id="SSF52283">
    <property type="entry name" value="Formate/glycerate dehydrogenase catalytic domain-like"/>
    <property type="match status" value="1"/>
</dbReference>
<dbReference type="SUPFAM" id="SSF51735">
    <property type="entry name" value="NAD(P)-binding Rossmann-fold domains"/>
    <property type="match status" value="1"/>
</dbReference>
<dbReference type="InterPro" id="IPR036291">
    <property type="entry name" value="NAD(P)-bd_dom_sf"/>
</dbReference>
<dbReference type="EMBL" id="QLYR01000011">
    <property type="protein sequence ID" value="RAQ22554.1"/>
    <property type="molecule type" value="Genomic_DNA"/>
</dbReference>
<evidence type="ECO:0000313" key="8">
    <source>
        <dbReference type="Proteomes" id="UP000249377"/>
    </source>
</evidence>
<evidence type="ECO:0000256" key="2">
    <source>
        <dbReference type="ARBA" id="ARBA00023002"/>
    </source>
</evidence>
<keyword evidence="8" id="KW-1185">Reference proteome</keyword>
<evidence type="ECO:0000256" key="3">
    <source>
        <dbReference type="ARBA" id="ARBA00023027"/>
    </source>
</evidence>
<dbReference type="Gene3D" id="3.40.50.720">
    <property type="entry name" value="NAD(P)-binding Rossmann-like Domain"/>
    <property type="match status" value="2"/>
</dbReference>
<evidence type="ECO:0000313" key="7">
    <source>
        <dbReference type="EMBL" id="RAQ22554.1"/>
    </source>
</evidence>
<comment type="caution">
    <text evidence="7">The sequence shown here is derived from an EMBL/GenBank/DDBJ whole genome shotgun (WGS) entry which is preliminary data.</text>
</comment>
<keyword evidence="3" id="KW-0520">NAD</keyword>